<evidence type="ECO:0000256" key="9">
    <source>
        <dbReference type="ARBA" id="ARBA00038126"/>
    </source>
</evidence>
<accession>A0A1Y1UEM3</accession>
<comment type="similarity">
    <text evidence="9">Belongs to the methyltransferase superfamily. METTL18 family.</text>
</comment>
<dbReference type="GO" id="GO:0032259">
    <property type="term" value="P:methylation"/>
    <property type="evidence" value="ECO:0007669"/>
    <property type="project" value="UniProtKB-KW"/>
</dbReference>
<sequence length="485" mass="52998">MQRSMTTQATEVAGMIIILPIDLGVLLSCHFRPLCHCFYLHSTFLEKKKSKTRVQDALYRTLDEFCGKAWTYGSMFKFNFELDEAEVDNEFGGTASSFLDGCPINVEAGPSRPRAVMPCHTVSLDQLLDRLPDKISYSPIAIPGSRSLLRRDLFDARFQLASEHNTAPHSDPVNGASTESDLPPEAGGENQGEGVIDVHSDLIPGFYEGGLKTWEGGVDLVEVLSEVKDIADWIRGSSILEVGCGTSLPTSFLLGRILSTPGSSSSRTTFRLQDYNLSVLSLVTLPNLLLAALPHIPPDSLLPAEQVEDVEQVLPDLDASGELVISPELKQGFKMLLQKCHVDLLFDYGAWSGLVENLKSAPQQRFDLILTSETIYSEDSVDDLMDVLRIGSTGTASREEHGDKQHTAVELADSIADLSVRDRWDLLPLREQSSAVILVGAKVLYFGVGGGLQAFLDAVKANGGWYETIKGWTAGVGRKVVRVGW</sequence>
<evidence type="ECO:0000256" key="4">
    <source>
        <dbReference type="ARBA" id="ARBA00022490"/>
    </source>
</evidence>
<keyword evidence="7" id="KW-0949">S-adenosyl-L-methionine</keyword>
<dbReference type="EMBL" id="NBSH01000008">
    <property type="protein sequence ID" value="ORX36478.1"/>
    <property type="molecule type" value="Genomic_DNA"/>
</dbReference>
<evidence type="ECO:0000256" key="11">
    <source>
        <dbReference type="SAM" id="Phobius"/>
    </source>
</evidence>
<keyword evidence="6" id="KW-0808">Transferase</keyword>
<dbReference type="AlphaFoldDB" id="A0A1Y1UEM3"/>
<evidence type="ECO:0000256" key="5">
    <source>
        <dbReference type="ARBA" id="ARBA00022603"/>
    </source>
</evidence>
<organism evidence="12 13">
    <name type="scientific">Kockovaella imperatae</name>
    <dbReference type="NCBI Taxonomy" id="4999"/>
    <lineage>
        <taxon>Eukaryota</taxon>
        <taxon>Fungi</taxon>
        <taxon>Dikarya</taxon>
        <taxon>Basidiomycota</taxon>
        <taxon>Agaricomycotina</taxon>
        <taxon>Tremellomycetes</taxon>
        <taxon>Tremellales</taxon>
        <taxon>Cuniculitremaceae</taxon>
        <taxon>Kockovaella</taxon>
    </lineage>
</organism>
<keyword evidence="4" id="KW-0963">Cytoplasm</keyword>
<name>A0A1Y1UEM3_9TREE</name>
<dbReference type="GO" id="GO:0005634">
    <property type="term" value="C:nucleus"/>
    <property type="evidence" value="ECO:0007669"/>
    <property type="project" value="UniProtKB-SubCell"/>
</dbReference>
<dbReference type="OrthoDB" id="1723750at2759"/>
<keyword evidence="5" id="KW-0489">Methyltransferase</keyword>
<dbReference type="InterPro" id="IPR029063">
    <property type="entry name" value="SAM-dependent_MTases_sf"/>
</dbReference>
<evidence type="ECO:0000256" key="3">
    <source>
        <dbReference type="ARBA" id="ARBA00012533"/>
    </source>
</evidence>
<reference evidence="12 13" key="1">
    <citation type="submission" date="2017-03" db="EMBL/GenBank/DDBJ databases">
        <title>Widespread Adenine N6-methylation of Active Genes in Fungi.</title>
        <authorList>
            <consortium name="DOE Joint Genome Institute"/>
            <person name="Mondo S.J."/>
            <person name="Dannebaum R.O."/>
            <person name="Kuo R.C."/>
            <person name="Louie K.B."/>
            <person name="Bewick A.J."/>
            <person name="Labutti K."/>
            <person name="Haridas S."/>
            <person name="Kuo A."/>
            <person name="Salamov A."/>
            <person name="Ahrendt S.R."/>
            <person name="Lau R."/>
            <person name="Bowen B.P."/>
            <person name="Lipzen A."/>
            <person name="Sullivan W."/>
            <person name="Andreopoulos W.B."/>
            <person name="Clum A."/>
            <person name="Lindquist E."/>
            <person name="Daum C."/>
            <person name="Northen T.R."/>
            <person name="Ramamoorthy G."/>
            <person name="Schmitz R.J."/>
            <person name="Gryganskyi A."/>
            <person name="Culley D."/>
            <person name="Magnuson J."/>
            <person name="James T.Y."/>
            <person name="O'Malley M.A."/>
            <person name="Stajich J.E."/>
            <person name="Spatafora J.W."/>
            <person name="Visel A."/>
            <person name="Grigoriev I.V."/>
        </authorList>
    </citation>
    <scope>NUCLEOTIDE SEQUENCE [LARGE SCALE GENOMIC DNA]</scope>
    <source>
        <strain evidence="12 13">NRRL Y-17943</strain>
    </source>
</reference>
<dbReference type="EC" id="2.1.1.85" evidence="3"/>
<dbReference type="InterPro" id="IPR019410">
    <property type="entry name" value="Methyltransf_16"/>
</dbReference>
<dbReference type="Proteomes" id="UP000193218">
    <property type="component" value="Unassembled WGS sequence"/>
</dbReference>
<keyword evidence="8" id="KW-0539">Nucleus</keyword>
<evidence type="ECO:0000313" key="13">
    <source>
        <dbReference type="Proteomes" id="UP000193218"/>
    </source>
</evidence>
<proteinExistence type="inferred from homology"/>
<protein>
    <recommendedName>
        <fullName evidence="3">protein-histidine N-methyltransferase</fullName>
        <ecNumber evidence="3">2.1.1.85</ecNumber>
    </recommendedName>
</protein>
<keyword evidence="11" id="KW-0812">Transmembrane</keyword>
<dbReference type="STRING" id="4999.A0A1Y1UEM3"/>
<evidence type="ECO:0000256" key="10">
    <source>
        <dbReference type="SAM" id="MobiDB-lite"/>
    </source>
</evidence>
<evidence type="ECO:0000256" key="1">
    <source>
        <dbReference type="ARBA" id="ARBA00004123"/>
    </source>
</evidence>
<keyword evidence="11" id="KW-0472">Membrane</keyword>
<comment type="subcellular location">
    <subcellularLocation>
        <location evidence="2">Cytoplasm</location>
    </subcellularLocation>
    <subcellularLocation>
        <location evidence="1">Nucleus</location>
    </subcellularLocation>
</comment>
<gene>
    <name evidence="12" type="ORF">BD324DRAFT_499443</name>
</gene>
<dbReference type="PANTHER" id="PTHR14614:SF39">
    <property type="entry name" value="HISTIDINE PROTEIN METHYLTRANSFERASE 1 HOMOLOG"/>
    <property type="match status" value="1"/>
</dbReference>
<dbReference type="InParanoid" id="A0A1Y1UEM3"/>
<evidence type="ECO:0000256" key="2">
    <source>
        <dbReference type="ARBA" id="ARBA00004496"/>
    </source>
</evidence>
<evidence type="ECO:0000256" key="8">
    <source>
        <dbReference type="ARBA" id="ARBA00023242"/>
    </source>
</evidence>
<dbReference type="Gene3D" id="3.40.50.150">
    <property type="entry name" value="Vaccinia Virus protein VP39"/>
    <property type="match status" value="1"/>
</dbReference>
<keyword evidence="13" id="KW-1185">Reference proteome</keyword>
<feature type="region of interest" description="Disordered" evidence="10">
    <location>
        <begin position="165"/>
        <end position="193"/>
    </location>
</feature>
<evidence type="ECO:0000256" key="6">
    <source>
        <dbReference type="ARBA" id="ARBA00022679"/>
    </source>
</evidence>
<dbReference type="GeneID" id="33554757"/>
<dbReference type="RefSeq" id="XP_021870579.1">
    <property type="nucleotide sequence ID" value="XM_022012949.1"/>
</dbReference>
<evidence type="ECO:0000313" key="12">
    <source>
        <dbReference type="EMBL" id="ORX36478.1"/>
    </source>
</evidence>
<keyword evidence="11" id="KW-1133">Transmembrane helix</keyword>
<dbReference type="GO" id="GO:0018064">
    <property type="term" value="F:protein-L-histidine N-tele-methyltransferase activity"/>
    <property type="evidence" value="ECO:0007669"/>
    <property type="project" value="UniProtKB-EC"/>
</dbReference>
<dbReference type="PANTHER" id="PTHR14614">
    <property type="entry name" value="HEPATOCELLULAR CARCINOMA-ASSOCIATED ANTIGEN"/>
    <property type="match status" value="1"/>
</dbReference>
<comment type="caution">
    <text evidence="12">The sequence shown here is derived from an EMBL/GenBank/DDBJ whole genome shotgun (WGS) entry which is preliminary data.</text>
</comment>
<evidence type="ECO:0000256" key="7">
    <source>
        <dbReference type="ARBA" id="ARBA00022691"/>
    </source>
</evidence>
<dbReference type="FunCoup" id="A0A1Y1UEM3">
    <property type="interactions" value="328"/>
</dbReference>
<feature type="transmembrane region" description="Helical" evidence="11">
    <location>
        <begin position="12"/>
        <end position="33"/>
    </location>
</feature>
<dbReference type="GO" id="GO:0005737">
    <property type="term" value="C:cytoplasm"/>
    <property type="evidence" value="ECO:0007669"/>
    <property type="project" value="UniProtKB-SubCell"/>
</dbReference>